<evidence type="ECO:0000259" key="1">
    <source>
        <dbReference type="Pfam" id="PF05201"/>
    </source>
</evidence>
<dbReference type="AlphaFoldDB" id="A0A1G1T8Z2"/>
<keyword evidence="3" id="KW-1185">Reference proteome</keyword>
<dbReference type="InterPro" id="IPR015895">
    <property type="entry name" value="4pyrrol_synth_GluRdtase_N"/>
</dbReference>
<dbReference type="GO" id="GO:0019353">
    <property type="term" value="P:protoporphyrinogen IX biosynthetic process from glutamate"/>
    <property type="evidence" value="ECO:0007669"/>
    <property type="project" value="TreeGrafter"/>
</dbReference>
<name>A0A1G1T8Z2_9BACT</name>
<organism evidence="2 3">
    <name type="scientific">Hymenobacter coccineus</name>
    <dbReference type="NCBI Taxonomy" id="1908235"/>
    <lineage>
        <taxon>Bacteria</taxon>
        <taxon>Pseudomonadati</taxon>
        <taxon>Bacteroidota</taxon>
        <taxon>Cytophagia</taxon>
        <taxon>Cytophagales</taxon>
        <taxon>Hymenobacteraceae</taxon>
        <taxon>Hymenobacter</taxon>
    </lineage>
</organism>
<dbReference type="SUPFAM" id="SSF69742">
    <property type="entry name" value="Glutamyl tRNA-reductase catalytic, N-terminal domain"/>
    <property type="match status" value="1"/>
</dbReference>
<evidence type="ECO:0000313" key="3">
    <source>
        <dbReference type="Proteomes" id="UP000177506"/>
    </source>
</evidence>
<dbReference type="GO" id="GO:0050661">
    <property type="term" value="F:NADP binding"/>
    <property type="evidence" value="ECO:0007669"/>
    <property type="project" value="InterPro"/>
</dbReference>
<accession>A0A1G1T8Z2</accession>
<dbReference type="Pfam" id="PF05201">
    <property type="entry name" value="GlutR_N"/>
    <property type="match status" value="1"/>
</dbReference>
<protein>
    <recommendedName>
        <fullName evidence="1">Glutamyl-tRNA reductase N-terminal domain-containing protein</fullName>
    </recommendedName>
</protein>
<dbReference type="PANTHER" id="PTHR43013">
    <property type="entry name" value="GLUTAMYL-TRNA REDUCTASE"/>
    <property type="match status" value="1"/>
</dbReference>
<comment type="caution">
    <text evidence="2">The sequence shown here is derived from an EMBL/GenBank/DDBJ whole genome shotgun (WGS) entry which is preliminary data.</text>
</comment>
<dbReference type="Gene3D" id="3.30.460.30">
    <property type="entry name" value="Glutamyl-tRNA reductase, N-terminal domain"/>
    <property type="match status" value="1"/>
</dbReference>
<dbReference type="GO" id="GO:0008883">
    <property type="term" value="F:glutamyl-tRNA reductase activity"/>
    <property type="evidence" value="ECO:0007669"/>
    <property type="project" value="InterPro"/>
</dbReference>
<gene>
    <name evidence="2" type="ORF">BEN49_10835</name>
</gene>
<dbReference type="PANTHER" id="PTHR43013:SF1">
    <property type="entry name" value="GLUTAMYL-TRNA REDUCTASE"/>
    <property type="match status" value="1"/>
</dbReference>
<dbReference type="InterPro" id="IPR036343">
    <property type="entry name" value="GluRdtase_N_sf"/>
</dbReference>
<feature type="domain" description="Glutamyl-tRNA reductase N-terminal" evidence="1">
    <location>
        <begin position="8"/>
        <end position="108"/>
    </location>
</feature>
<reference evidence="2 3" key="1">
    <citation type="submission" date="2016-08" db="EMBL/GenBank/DDBJ databases">
        <title>Hymenobacter coccineus sp. nov., Hymenobacter lapidarius sp. nov. and Hymenobacter glacialis sp. nov., isolated from Antarctic soil.</title>
        <authorList>
            <person name="Sedlacek I."/>
            <person name="Kralova S."/>
            <person name="Kyrova K."/>
            <person name="Maslanova I."/>
            <person name="Stankova E."/>
            <person name="Vrbovska V."/>
            <person name="Nemec M."/>
            <person name="Bartak M."/>
            <person name="Svec P."/>
            <person name="Busse H.-J."/>
            <person name="Pantucek R."/>
        </authorList>
    </citation>
    <scope>NUCLEOTIDE SEQUENCE [LARGE SCALE GENOMIC DNA]</scope>
    <source>
        <strain evidence="2 3">CCM 8649</strain>
    </source>
</reference>
<sequence>MKYPFRAVSFSYQKAPLAVRELLALDEAACGRLLHLVHHDLNLENLLVLSTCNRTEVYYSAATNQESAIVQALGQVAGVANALEYQAYFTAFDAAGTAAHHLFEVLSGWMRRWWATPKSATR</sequence>
<dbReference type="Proteomes" id="UP000177506">
    <property type="component" value="Unassembled WGS sequence"/>
</dbReference>
<dbReference type="EMBL" id="MDZA01000364">
    <property type="protein sequence ID" value="OGX87325.1"/>
    <property type="molecule type" value="Genomic_DNA"/>
</dbReference>
<dbReference type="OrthoDB" id="110209at2"/>
<evidence type="ECO:0000313" key="2">
    <source>
        <dbReference type="EMBL" id="OGX87325.1"/>
    </source>
</evidence>
<proteinExistence type="predicted"/>